<gene>
    <name evidence="1" type="ORF">FHR95_001761</name>
</gene>
<dbReference type="EMBL" id="JACHXQ010000005">
    <property type="protein sequence ID" value="MBB3184200.1"/>
    <property type="molecule type" value="Genomic_DNA"/>
</dbReference>
<evidence type="ECO:0000313" key="2">
    <source>
        <dbReference type="Proteomes" id="UP000563050"/>
    </source>
</evidence>
<organism evidence="1 2">
    <name type="scientific">Halomonas fontilapidosi</name>
    <dbReference type="NCBI Taxonomy" id="616675"/>
    <lineage>
        <taxon>Bacteria</taxon>
        <taxon>Pseudomonadati</taxon>
        <taxon>Pseudomonadota</taxon>
        <taxon>Gammaproteobacteria</taxon>
        <taxon>Oceanospirillales</taxon>
        <taxon>Halomonadaceae</taxon>
        <taxon>Halomonas</taxon>
    </lineage>
</organism>
<evidence type="ECO:0000313" key="1">
    <source>
        <dbReference type="EMBL" id="MBB3184200.1"/>
    </source>
</evidence>
<comment type="caution">
    <text evidence="1">The sequence shown here is derived from an EMBL/GenBank/DDBJ whole genome shotgun (WGS) entry which is preliminary data.</text>
</comment>
<sequence length="29" mass="3253">MVYQIIFGLETLRVSSLDGRFLASRPIIG</sequence>
<name>A0A7W5DKE9_9GAMM</name>
<proteinExistence type="predicted"/>
<keyword evidence="2" id="KW-1185">Reference proteome</keyword>
<reference evidence="1 2" key="1">
    <citation type="submission" date="2020-08" db="EMBL/GenBank/DDBJ databases">
        <title>Genomic Encyclopedia of Type Strains, Phase III (KMG-III): the genomes of soil and plant-associated and newly described type strains.</title>
        <authorList>
            <person name="Whitman W."/>
        </authorList>
    </citation>
    <scope>NUCLEOTIDE SEQUENCE [LARGE SCALE GENOMIC DNA]</scope>
    <source>
        <strain evidence="1 2">CECT 7341</strain>
    </source>
</reference>
<dbReference type="Proteomes" id="UP000563050">
    <property type="component" value="Unassembled WGS sequence"/>
</dbReference>
<dbReference type="AlphaFoldDB" id="A0A7W5DKE9"/>
<accession>A0A7W5DKE9</accession>
<protein>
    <submittedName>
        <fullName evidence="1">Uncharacterized protein</fullName>
    </submittedName>
</protein>